<keyword evidence="1" id="KW-0255">Endonuclease</keyword>
<comment type="function">
    <text evidence="1">A P subtype restriction enzyme that recognizes the double-stranded unmethylated sequence 5'-GATC-3'.</text>
</comment>
<dbReference type="InterPro" id="IPR021191">
    <property type="entry name" value="Restrct_endonuc_II_DpnII"/>
</dbReference>
<protein>
    <recommendedName>
        <fullName evidence="1">Type-2 restriction enzyme</fullName>
        <ecNumber evidence="1">3.1.21.4</ecNumber>
    </recommendedName>
</protein>
<dbReference type="GO" id="GO:0009307">
    <property type="term" value="P:DNA restriction-modification system"/>
    <property type="evidence" value="ECO:0007669"/>
    <property type="project" value="UniProtKB-UniRule"/>
</dbReference>
<proteinExistence type="inferred from homology"/>
<dbReference type="EMBL" id="LR215039">
    <property type="protein sequence ID" value="VEU76042.1"/>
    <property type="molecule type" value="Genomic_DNA"/>
</dbReference>
<evidence type="ECO:0000256" key="1">
    <source>
        <dbReference type="PIRNR" id="PIRNR016080"/>
    </source>
</evidence>
<dbReference type="InterPro" id="IPR007637">
    <property type="entry name" value="Restrct_endonuc_II_DpnII-like"/>
</dbReference>
<reference evidence="3 4" key="1">
    <citation type="submission" date="2019-01" db="EMBL/GenBank/DDBJ databases">
        <authorList>
            <consortium name="Pathogen Informatics"/>
        </authorList>
    </citation>
    <scope>NUCLEOTIDE SEQUENCE [LARGE SCALE GENOMIC DNA]</scope>
    <source>
        <strain evidence="3 4">NCTC10179</strain>
    </source>
</reference>
<keyword evidence="4" id="KW-1185">Reference proteome</keyword>
<dbReference type="GO" id="GO:0009036">
    <property type="term" value="F:type II site-specific deoxyribonuclease activity"/>
    <property type="evidence" value="ECO:0007669"/>
    <property type="project" value="UniProtKB-UniRule"/>
</dbReference>
<dbReference type="Pfam" id="PF04556">
    <property type="entry name" value="DpnII"/>
    <property type="match status" value="1"/>
</dbReference>
<dbReference type="PIRSF" id="PIRSF016080">
    <property type="entry name" value="Restrict_endonuc_II_DpmII"/>
    <property type="match status" value="1"/>
</dbReference>
<accession>A0A449B648</accession>
<evidence type="ECO:0000259" key="2">
    <source>
        <dbReference type="Pfam" id="PF04556"/>
    </source>
</evidence>
<keyword evidence="1 3" id="KW-0378">Hydrolase</keyword>
<dbReference type="RefSeq" id="WP_036434641.1">
    <property type="nucleotide sequence ID" value="NZ_LR215039.1"/>
</dbReference>
<sequence length="288" mass="33786">MKKDFETWFHSFTETIASWNYYVNFPKVSQNVDLIKEQLEILNSLSNSNDLEQDFKDIIIKYPETLKVLPILLAKRDTKITINDNEENKVYDFSEFNMSIDDYSEFMHKSGLFEILENKLITNIKDFVTGIEVGMDTNGRKNRTGILMEELVEKQLQKAGLHKNVSYFQQMSVKEIEYKWNLNLNILEEVNALDKRFDFVVELNNKLYAIECNFYNSGGSKLNEVARSYKAINQKLSTTPMQFIWITDGKGWESVKHALKDSYESIKYLVNLYDLKEGFFTKLQNKTT</sequence>
<evidence type="ECO:0000313" key="3">
    <source>
        <dbReference type="EMBL" id="VEU76042.1"/>
    </source>
</evidence>
<evidence type="ECO:0000313" key="4">
    <source>
        <dbReference type="Proteomes" id="UP000289497"/>
    </source>
</evidence>
<feature type="domain" description="Restriction endonuclease type II DpnII-like" evidence="2">
    <location>
        <begin position="4"/>
        <end position="281"/>
    </location>
</feature>
<dbReference type="AlphaFoldDB" id="A0A449B648"/>
<comment type="catalytic activity">
    <reaction evidence="1">
        <text>Endonucleolytic cleavage of DNA to give specific double-stranded fragments with terminal 5'-phosphates.</text>
        <dbReference type="EC" id="3.1.21.4"/>
    </reaction>
</comment>
<dbReference type="OrthoDB" id="9771872at2"/>
<dbReference type="GO" id="GO:0003677">
    <property type="term" value="F:DNA binding"/>
    <property type="evidence" value="ECO:0007669"/>
    <property type="project" value="UniProtKB-UniRule"/>
</dbReference>
<organism evidence="3 4">
    <name type="scientific">Mycoplasmopsis columboralis</name>
    <dbReference type="NCBI Taxonomy" id="171282"/>
    <lineage>
        <taxon>Bacteria</taxon>
        <taxon>Bacillati</taxon>
        <taxon>Mycoplasmatota</taxon>
        <taxon>Mycoplasmoidales</taxon>
        <taxon>Metamycoplasmataceae</taxon>
        <taxon>Mycoplasmopsis</taxon>
    </lineage>
</organism>
<keyword evidence="1" id="KW-0540">Nuclease</keyword>
<comment type="similarity">
    <text evidence="1">Belongs to the DpnII type II restriction endonuclease family.</text>
</comment>
<dbReference type="Proteomes" id="UP000289497">
    <property type="component" value="Chromosome"/>
</dbReference>
<keyword evidence="1" id="KW-0680">Restriction system</keyword>
<gene>
    <name evidence="3" type="primary">dpnB</name>
    <name evidence="3" type="ORF">NCTC10179_00204</name>
</gene>
<dbReference type="REBASE" id="298656">
    <property type="entry name" value="Mco10179ORF205P"/>
</dbReference>
<dbReference type="EC" id="3.1.21.4" evidence="1"/>
<dbReference type="KEGG" id="mcou:NCTC10179_00204"/>
<name>A0A449B648_9BACT</name>